<dbReference type="SMART" id="SM00460">
    <property type="entry name" value="TGc"/>
    <property type="match status" value="1"/>
</dbReference>
<proteinExistence type="predicted"/>
<accession>A0A7C3KD68</accession>
<feature type="domain" description="Transglutaminase-like" evidence="1">
    <location>
        <begin position="179"/>
        <end position="243"/>
    </location>
</feature>
<dbReference type="SUPFAM" id="SSF54001">
    <property type="entry name" value="Cysteine proteinases"/>
    <property type="match status" value="1"/>
</dbReference>
<dbReference type="PANTHER" id="PTHR33490">
    <property type="entry name" value="BLR5614 PROTEIN-RELATED"/>
    <property type="match status" value="1"/>
</dbReference>
<dbReference type="InterPro" id="IPR038765">
    <property type="entry name" value="Papain-like_cys_pep_sf"/>
</dbReference>
<name>A0A7C3KD68_9CYAN</name>
<gene>
    <name evidence="2" type="ORF">ENR64_04410</name>
</gene>
<protein>
    <submittedName>
        <fullName evidence="2">Transglutaminase family protein</fullName>
    </submittedName>
</protein>
<evidence type="ECO:0000313" key="2">
    <source>
        <dbReference type="EMBL" id="HFM97005.1"/>
    </source>
</evidence>
<dbReference type="Gene3D" id="3.10.620.30">
    <property type="match status" value="1"/>
</dbReference>
<reference evidence="2" key="1">
    <citation type="journal article" date="2020" name="mSystems">
        <title>Genome- and Community-Level Interaction Insights into Carbon Utilization and Element Cycling Functions of Hydrothermarchaeota in Hydrothermal Sediment.</title>
        <authorList>
            <person name="Zhou Z."/>
            <person name="Liu Y."/>
            <person name="Xu W."/>
            <person name="Pan J."/>
            <person name="Luo Z.H."/>
            <person name="Li M."/>
        </authorList>
    </citation>
    <scope>NUCLEOTIDE SEQUENCE [LARGE SCALE GENOMIC DNA]</scope>
    <source>
        <strain evidence="2">SpSt-418</strain>
    </source>
</reference>
<organism evidence="2">
    <name type="scientific">Oscillatoriales cyanobacterium SpSt-418</name>
    <dbReference type="NCBI Taxonomy" id="2282169"/>
    <lineage>
        <taxon>Bacteria</taxon>
        <taxon>Bacillati</taxon>
        <taxon>Cyanobacteriota</taxon>
        <taxon>Cyanophyceae</taxon>
        <taxon>Oscillatoriophycideae</taxon>
        <taxon>Oscillatoriales</taxon>
    </lineage>
</organism>
<dbReference type="InterPro" id="IPR002931">
    <property type="entry name" value="Transglutaminase-like"/>
</dbReference>
<sequence>MRYRVSHTTTYTYSASVRLHPHVVRLLPRSDSWQTLTSYSLLVKPMPQQQSHYTDLDGNHLVKLWFPPDLQTDTLTVQLLSQVETHKDNPFDYLLEAWALHLPIDYPSSLLQQLQPYLNGQHIGFSGSLDPLAIQFAQELWRASAGDTTQFLWELNQRIYKECNYLTRETGVPQLPGITWSSKSGSCRDYAVLFAEVCRAIGLAARFVSGYQEGDPSSTEYHLHAWVEVYLPGAGWRGYDPTHGLVVSDRHIALVASADHRYAAPLSGTVAPANVQAELTYQLLIQGQPSNVIGVPAQTQQLSSDSV</sequence>
<comment type="caution">
    <text evidence="2">The sequence shown here is derived from an EMBL/GenBank/DDBJ whole genome shotgun (WGS) entry which is preliminary data.</text>
</comment>
<dbReference type="InterPro" id="IPR013589">
    <property type="entry name" value="Bac_transglu_N"/>
</dbReference>
<evidence type="ECO:0000259" key="1">
    <source>
        <dbReference type="SMART" id="SM00460"/>
    </source>
</evidence>
<dbReference type="EMBL" id="DSRU01000049">
    <property type="protein sequence ID" value="HFM97005.1"/>
    <property type="molecule type" value="Genomic_DNA"/>
</dbReference>
<dbReference type="Pfam" id="PF08379">
    <property type="entry name" value="Bact_transglu_N"/>
    <property type="match status" value="1"/>
</dbReference>
<dbReference type="PANTHER" id="PTHR33490:SF1">
    <property type="entry name" value="SLL1233 PROTEIN"/>
    <property type="match status" value="1"/>
</dbReference>
<dbReference type="Pfam" id="PF01841">
    <property type="entry name" value="Transglut_core"/>
    <property type="match status" value="1"/>
</dbReference>
<dbReference type="AlphaFoldDB" id="A0A7C3KD68"/>